<feature type="domain" description="Radical SAM core" evidence="16">
    <location>
        <begin position="51"/>
        <end position="290"/>
    </location>
</feature>
<organism evidence="17 18">
    <name type="scientific">Alloalcanivorax profundimaris</name>
    <dbReference type="NCBI Taxonomy" id="2735259"/>
    <lineage>
        <taxon>Bacteria</taxon>
        <taxon>Pseudomonadati</taxon>
        <taxon>Pseudomonadota</taxon>
        <taxon>Gammaproteobacteria</taxon>
        <taxon>Oceanospirillales</taxon>
        <taxon>Alcanivoracaceae</taxon>
        <taxon>Alloalcanivorax</taxon>
    </lineage>
</organism>
<evidence type="ECO:0000256" key="10">
    <source>
        <dbReference type="ARBA" id="ARBA00023004"/>
    </source>
</evidence>
<protein>
    <recommendedName>
        <fullName evidence="15">Coproporphyrinogen-III oxidase</fullName>
        <ecNumber evidence="15">1.3.98.3</ecNumber>
    </recommendedName>
</protein>
<keyword evidence="10 15" id="KW-0408">Iron</keyword>
<keyword evidence="7 15" id="KW-0949">S-adenosyl-L-methionine</keyword>
<evidence type="ECO:0000256" key="14">
    <source>
        <dbReference type="ARBA" id="ARBA00048321"/>
    </source>
</evidence>
<reference evidence="17 18" key="1">
    <citation type="submission" date="2012-09" db="EMBL/GenBank/DDBJ databases">
        <title>Genome Sequence of alkane-degrading Bacterium Alcanivorax sp. 521-1.</title>
        <authorList>
            <person name="Lai Q."/>
            <person name="Shao Z."/>
        </authorList>
    </citation>
    <scope>NUCLEOTIDE SEQUENCE [LARGE SCALE GENOMIC DNA]</scope>
    <source>
        <strain evidence="17 18">521-1</strain>
    </source>
</reference>
<keyword evidence="9 15" id="KW-0560">Oxidoreductase</keyword>
<evidence type="ECO:0000313" key="18">
    <source>
        <dbReference type="Proteomes" id="UP000662703"/>
    </source>
</evidence>
<keyword evidence="8 15" id="KW-0479">Metal-binding</keyword>
<evidence type="ECO:0000256" key="1">
    <source>
        <dbReference type="ARBA" id="ARBA00004496"/>
    </source>
</evidence>
<dbReference type="InterPro" id="IPR004558">
    <property type="entry name" value="Coprogen_oxidase_HemN"/>
</dbReference>
<dbReference type="PANTHER" id="PTHR13932">
    <property type="entry name" value="COPROPORPHYRINIGEN III OXIDASE"/>
    <property type="match status" value="1"/>
</dbReference>
<evidence type="ECO:0000256" key="5">
    <source>
        <dbReference type="ARBA" id="ARBA00022485"/>
    </source>
</evidence>
<comment type="subcellular location">
    <subcellularLocation>
        <location evidence="1 15">Cytoplasm</location>
    </subcellularLocation>
</comment>
<keyword evidence="18" id="KW-1185">Reference proteome</keyword>
<dbReference type="SFLD" id="SFLDG01065">
    <property type="entry name" value="anaerobic_coproporphyrinogen-I"/>
    <property type="match status" value="1"/>
</dbReference>
<evidence type="ECO:0000259" key="16">
    <source>
        <dbReference type="PROSITE" id="PS51918"/>
    </source>
</evidence>
<dbReference type="SFLD" id="SFLDS00029">
    <property type="entry name" value="Radical_SAM"/>
    <property type="match status" value="1"/>
</dbReference>
<dbReference type="Gene3D" id="1.10.10.920">
    <property type="match status" value="1"/>
</dbReference>
<dbReference type="PROSITE" id="PS51918">
    <property type="entry name" value="RADICAL_SAM"/>
    <property type="match status" value="1"/>
</dbReference>
<proteinExistence type="inferred from homology"/>
<keyword evidence="5 15" id="KW-0004">4Fe-4S</keyword>
<evidence type="ECO:0000256" key="7">
    <source>
        <dbReference type="ARBA" id="ARBA00022691"/>
    </source>
</evidence>
<gene>
    <name evidence="17" type="ORF">Y5W_01760</name>
</gene>
<dbReference type="SMART" id="SM00729">
    <property type="entry name" value="Elp3"/>
    <property type="match status" value="1"/>
</dbReference>
<dbReference type="InterPro" id="IPR023404">
    <property type="entry name" value="rSAM_horseshoe"/>
</dbReference>
<dbReference type="InterPro" id="IPR034505">
    <property type="entry name" value="Coproporphyrinogen-III_oxidase"/>
</dbReference>
<comment type="pathway">
    <text evidence="2 15">Porphyrin-containing compound metabolism; protoporphyrin-IX biosynthesis; protoporphyrinogen-IX from coproporphyrinogen-III (AdoMet route): step 1/1.</text>
</comment>
<dbReference type="Pfam" id="PF04055">
    <property type="entry name" value="Radical_SAM"/>
    <property type="match status" value="1"/>
</dbReference>
<comment type="function">
    <text evidence="13">Involved in the heme biosynthesis. Catalyzes the anaerobic oxidative decarboxylation of propionate groups of rings A and B of coproporphyrinogen III to yield the vinyl groups in protoporphyrinogen IX.</text>
</comment>
<dbReference type="NCBIfam" id="TIGR00538">
    <property type="entry name" value="hemN"/>
    <property type="match status" value="1"/>
</dbReference>
<comment type="subunit">
    <text evidence="4">Monomer.</text>
</comment>
<evidence type="ECO:0000256" key="13">
    <source>
        <dbReference type="ARBA" id="ARBA00024295"/>
    </source>
</evidence>
<comment type="caution">
    <text evidence="17">The sequence shown here is derived from an EMBL/GenBank/DDBJ whole genome shotgun (WGS) entry which is preliminary data.</text>
</comment>
<evidence type="ECO:0000313" key="17">
    <source>
        <dbReference type="EMBL" id="MBF5056466.1"/>
    </source>
</evidence>
<evidence type="ECO:0000256" key="12">
    <source>
        <dbReference type="ARBA" id="ARBA00023244"/>
    </source>
</evidence>
<keyword evidence="12 15" id="KW-0627">Porphyrin biosynthesis</keyword>
<dbReference type="Proteomes" id="UP000662703">
    <property type="component" value="Unassembled WGS sequence"/>
</dbReference>
<comment type="similarity">
    <text evidence="3 15">Belongs to the anaerobic coproporphyrinogen-III oxidase family.</text>
</comment>
<name>A0ABS0ASN7_9GAMM</name>
<evidence type="ECO:0000256" key="2">
    <source>
        <dbReference type="ARBA" id="ARBA00004785"/>
    </source>
</evidence>
<evidence type="ECO:0000256" key="15">
    <source>
        <dbReference type="PIRNR" id="PIRNR000167"/>
    </source>
</evidence>
<dbReference type="InterPro" id="IPR058240">
    <property type="entry name" value="rSAM_sf"/>
</dbReference>
<dbReference type="PANTHER" id="PTHR13932:SF6">
    <property type="entry name" value="OXYGEN-INDEPENDENT COPROPORPHYRINOGEN III OXIDASE"/>
    <property type="match status" value="1"/>
</dbReference>
<dbReference type="PIRSF" id="PIRSF000167">
    <property type="entry name" value="HemN"/>
    <property type="match status" value="1"/>
</dbReference>
<dbReference type="Gene3D" id="3.80.30.20">
    <property type="entry name" value="tm_1862 like domain"/>
    <property type="match status" value="1"/>
</dbReference>
<evidence type="ECO:0000256" key="9">
    <source>
        <dbReference type="ARBA" id="ARBA00023002"/>
    </source>
</evidence>
<dbReference type="InterPro" id="IPR007197">
    <property type="entry name" value="rSAM"/>
</dbReference>
<keyword evidence="6 15" id="KW-0963">Cytoplasm</keyword>
<dbReference type="InterPro" id="IPR006638">
    <property type="entry name" value="Elp3/MiaA/NifB-like_rSAM"/>
</dbReference>
<evidence type="ECO:0000256" key="4">
    <source>
        <dbReference type="ARBA" id="ARBA00011245"/>
    </source>
</evidence>
<evidence type="ECO:0000256" key="6">
    <source>
        <dbReference type="ARBA" id="ARBA00022490"/>
    </source>
</evidence>
<comment type="cofactor">
    <cofactor evidence="15">
        <name>[4Fe-4S] cluster</name>
        <dbReference type="ChEBI" id="CHEBI:49883"/>
    </cofactor>
    <text evidence="15">Binds 1 [4Fe-4S] cluster. The cluster is coordinated with 3 cysteines and an exchangeable S-adenosyl-L-methionine.</text>
</comment>
<dbReference type="RefSeq" id="WP_194864954.1">
    <property type="nucleotide sequence ID" value="NZ_ARXX01000023.1"/>
</dbReference>
<dbReference type="EMBL" id="ARXX01000023">
    <property type="protein sequence ID" value="MBF5056466.1"/>
    <property type="molecule type" value="Genomic_DNA"/>
</dbReference>
<evidence type="ECO:0000256" key="11">
    <source>
        <dbReference type="ARBA" id="ARBA00023014"/>
    </source>
</evidence>
<comment type="catalytic activity">
    <reaction evidence="14 15">
        <text>coproporphyrinogen III + 2 S-adenosyl-L-methionine = protoporphyrinogen IX + 2 5'-deoxyadenosine + 2 L-methionine + 2 CO2</text>
        <dbReference type="Rhea" id="RHEA:15425"/>
        <dbReference type="ChEBI" id="CHEBI:16526"/>
        <dbReference type="ChEBI" id="CHEBI:17319"/>
        <dbReference type="ChEBI" id="CHEBI:57307"/>
        <dbReference type="ChEBI" id="CHEBI:57309"/>
        <dbReference type="ChEBI" id="CHEBI:57844"/>
        <dbReference type="ChEBI" id="CHEBI:59789"/>
        <dbReference type="EC" id="1.3.98.3"/>
    </reaction>
</comment>
<sequence length="464" mass="53073">MDDSLYGLSGPLLKKYDRPGPRYTSYPTAPCFRPVAGAERYRHAVEHSNGDLLPRPLSLYLHIPFCEKLCYYCACNKIITHDHQKADIYLRYLEREIKLQAELFDPDRLVSQIHLGGGTPTFLDDHQLTRLMDTLARHFRLDISPARDFSLEVDPRTVTEERLEWFQALGFNRISFGVQDFDPAVQRAVNREQSEAAIGDLVRSARQAGFRSINLDLIYGLPLQTHESFAVTLEKVLALRPDRVAAYGYAHLPGRFRSQRLIRTSDLPGADDKLDLLRQLVKRLRAGGYRYIGMDHFALPDDELSRALDDGLLHRNFQGYSTHARCDLLGLGVSAIGNIGDHYCQNEKSLKTYYRALDQDRLPIALGYTRSADDRLRHDVIQQLMCLGCVDFEGTSRRHGIDFFHYFQTELEALSTFVEDGLIRCNEHGLYLRPGGRLVMRNLAMVFDAHLGNARETRHFSRTV</sequence>
<evidence type="ECO:0000256" key="3">
    <source>
        <dbReference type="ARBA" id="ARBA00005493"/>
    </source>
</evidence>
<dbReference type="SUPFAM" id="SSF102114">
    <property type="entry name" value="Radical SAM enzymes"/>
    <property type="match status" value="1"/>
</dbReference>
<accession>A0ABS0ASN7</accession>
<dbReference type="CDD" id="cd01335">
    <property type="entry name" value="Radical_SAM"/>
    <property type="match status" value="1"/>
</dbReference>
<dbReference type="EC" id="1.3.98.3" evidence="15"/>
<evidence type="ECO:0000256" key="8">
    <source>
        <dbReference type="ARBA" id="ARBA00022723"/>
    </source>
</evidence>
<keyword evidence="11 15" id="KW-0411">Iron-sulfur</keyword>